<evidence type="ECO:0000313" key="3">
    <source>
        <dbReference type="Proteomes" id="UP001595999"/>
    </source>
</evidence>
<accession>A0ABV8ZNV7</accession>
<dbReference type="Proteomes" id="UP001595999">
    <property type="component" value="Unassembled WGS sequence"/>
</dbReference>
<name>A0ABV8ZNV7_9NEIS</name>
<protein>
    <submittedName>
        <fullName evidence="2">DUF459 domain-containing protein</fullName>
    </submittedName>
</protein>
<proteinExistence type="predicted"/>
<feature type="region of interest" description="Disordered" evidence="1">
    <location>
        <begin position="98"/>
        <end position="133"/>
    </location>
</feature>
<keyword evidence="3" id="KW-1185">Reference proteome</keyword>
<reference evidence="3" key="1">
    <citation type="journal article" date="2019" name="Int. J. Syst. Evol. Microbiol.">
        <title>The Global Catalogue of Microorganisms (GCM) 10K type strain sequencing project: providing services to taxonomists for standard genome sequencing and annotation.</title>
        <authorList>
            <consortium name="The Broad Institute Genomics Platform"/>
            <consortium name="The Broad Institute Genome Sequencing Center for Infectious Disease"/>
            <person name="Wu L."/>
            <person name="Ma J."/>
        </authorList>
    </citation>
    <scope>NUCLEOTIDE SEQUENCE [LARGE SCALE GENOMIC DNA]</scope>
    <source>
        <strain evidence="3">CGMCC 4.7608</strain>
    </source>
</reference>
<dbReference type="RefSeq" id="WP_231461319.1">
    <property type="nucleotide sequence ID" value="NZ_JAJOHW010000028.1"/>
</dbReference>
<comment type="caution">
    <text evidence="2">The sequence shown here is derived from an EMBL/GenBank/DDBJ whole genome shotgun (WGS) entry which is preliminary data.</text>
</comment>
<evidence type="ECO:0000313" key="2">
    <source>
        <dbReference type="EMBL" id="MFC4488371.1"/>
    </source>
</evidence>
<evidence type="ECO:0000256" key="1">
    <source>
        <dbReference type="SAM" id="MobiDB-lite"/>
    </source>
</evidence>
<dbReference type="EMBL" id="JBHSEK010000001">
    <property type="protein sequence ID" value="MFC4488371.1"/>
    <property type="molecule type" value="Genomic_DNA"/>
</dbReference>
<dbReference type="CDD" id="cd01829">
    <property type="entry name" value="SGNH_hydrolase_peri2"/>
    <property type="match status" value="1"/>
</dbReference>
<dbReference type="InterPro" id="IPR007407">
    <property type="entry name" value="DUF459"/>
</dbReference>
<gene>
    <name evidence="2" type="ORF">ACFO0R_01945</name>
</gene>
<organism evidence="2 3">
    <name type="scientific">Chromobacterium aquaticum</name>
    <dbReference type="NCBI Taxonomy" id="467180"/>
    <lineage>
        <taxon>Bacteria</taxon>
        <taxon>Pseudomonadati</taxon>
        <taxon>Pseudomonadota</taxon>
        <taxon>Betaproteobacteria</taxon>
        <taxon>Neisseriales</taxon>
        <taxon>Chromobacteriaceae</taxon>
        <taxon>Chromobacterium</taxon>
    </lineage>
</organism>
<dbReference type="SUPFAM" id="SSF52266">
    <property type="entry name" value="SGNH hydrolase"/>
    <property type="match status" value="1"/>
</dbReference>
<dbReference type="Pfam" id="PF04311">
    <property type="entry name" value="DUF459"/>
    <property type="match status" value="1"/>
</dbReference>
<sequence length="348" mass="38798">MIARSAIRQALAILGSSMLLLCWIEQSSINAYWRQTFHRPSQLEVLSDLSVWRVGADLGRGFRDHSRGLLARLDRWDDDMIAYFNACCLRPAPPPVLAPQAQAGSKAPSTASEPVLPAGVKTQPPAVSAPQQAAAKDSRLWLRPGQKVLLAGDSMMQGVAPHLLRPLFKLHQIKALDVSKQSTGLTYPDFFNWPDTIERQLAANPDIGLVVVFLGANDTWDMVGGSRYIRFASEEWEQRYRERIRAILASAKAHKTQLLWLGAPNMGKDKLNRGVHYINGIFREEVESAGQRYLSTREALGSEDDAFAKFMTLPEQGEVAVRTADGIHFTRQGQVLLARRVLAELRFE</sequence>
<feature type="compositionally biased region" description="Low complexity" evidence="1">
    <location>
        <begin position="123"/>
        <end position="133"/>
    </location>
</feature>
<dbReference type="InterPro" id="IPR036514">
    <property type="entry name" value="SGNH_hydro_sf"/>
</dbReference>
<dbReference type="Gene3D" id="3.40.50.1110">
    <property type="entry name" value="SGNH hydrolase"/>
    <property type="match status" value="1"/>
</dbReference>